<dbReference type="RefSeq" id="WP_208129659.1">
    <property type="nucleotide sequence ID" value="NZ_BAABGQ010000006.1"/>
</dbReference>
<sequence length="112" mass="12518">MARSTTLPLSQRLRRRLAAYQWRPVGILALVSFVLSFSLISYLFGFSDRFFGRLSAAFFIGFCLLFVTFLAVIPFIGWATTHWFGKSWSGAPTPAPARRASPPAPRRSTSLS</sequence>
<evidence type="ECO:0000313" key="4">
    <source>
        <dbReference type="Proteomes" id="UP001501243"/>
    </source>
</evidence>
<proteinExistence type="predicted"/>
<comment type="caution">
    <text evidence="3">The sequence shown here is derived from an EMBL/GenBank/DDBJ whole genome shotgun (WGS) entry which is preliminary data.</text>
</comment>
<feature type="transmembrane region" description="Helical" evidence="2">
    <location>
        <begin position="21"/>
        <end position="44"/>
    </location>
</feature>
<feature type="transmembrane region" description="Helical" evidence="2">
    <location>
        <begin position="56"/>
        <end position="79"/>
    </location>
</feature>
<gene>
    <name evidence="3" type="ORF">GCM10023172_29710</name>
</gene>
<protein>
    <recommendedName>
        <fullName evidence="5">ABC transporter permease</fullName>
    </recommendedName>
</protein>
<reference evidence="4" key="1">
    <citation type="journal article" date="2019" name="Int. J. Syst. Evol. Microbiol.">
        <title>The Global Catalogue of Microorganisms (GCM) 10K type strain sequencing project: providing services to taxonomists for standard genome sequencing and annotation.</title>
        <authorList>
            <consortium name="The Broad Institute Genomics Platform"/>
            <consortium name="The Broad Institute Genome Sequencing Center for Infectious Disease"/>
            <person name="Wu L."/>
            <person name="Ma J."/>
        </authorList>
    </citation>
    <scope>NUCLEOTIDE SEQUENCE [LARGE SCALE GENOMIC DNA]</scope>
    <source>
        <strain evidence="4">JCM 17841</strain>
    </source>
</reference>
<feature type="region of interest" description="Disordered" evidence="1">
    <location>
        <begin position="91"/>
        <end position="112"/>
    </location>
</feature>
<keyword evidence="4" id="KW-1185">Reference proteome</keyword>
<evidence type="ECO:0000256" key="1">
    <source>
        <dbReference type="SAM" id="MobiDB-lite"/>
    </source>
</evidence>
<evidence type="ECO:0008006" key="5">
    <source>
        <dbReference type="Google" id="ProtNLM"/>
    </source>
</evidence>
<evidence type="ECO:0000256" key="2">
    <source>
        <dbReference type="SAM" id="Phobius"/>
    </source>
</evidence>
<keyword evidence="2" id="KW-0472">Membrane</keyword>
<keyword evidence="2" id="KW-1133">Transmembrane helix</keyword>
<keyword evidence="2" id="KW-0812">Transmembrane</keyword>
<dbReference type="Proteomes" id="UP001501243">
    <property type="component" value="Unassembled WGS sequence"/>
</dbReference>
<dbReference type="EMBL" id="BAABGQ010000006">
    <property type="protein sequence ID" value="GAA4503986.1"/>
    <property type="molecule type" value="Genomic_DNA"/>
</dbReference>
<accession>A0ABP8QJD8</accession>
<evidence type="ECO:0000313" key="3">
    <source>
        <dbReference type="EMBL" id="GAA4503986.1"/>
    </source>
</evidence>
<name>A0ABP8QJD8_9BACT</name>
<organism evidence="3 4">
    <name type="scientific">Hymenobacter ginsengisoli</name>
    <dbReference type="NCBI Taxonomy" id="1051626"/>
    <lineage>
        <taxon>Bacteria</taxon>
        <taxon>Pseudomonadati</taxon>
        <taxon>Bacteroidota</taxon>
        <taxon>Cytophagia</taxon>
        <taxon>Cytophagales</taxon>
        <taxon>Hymenobacteraceae</taxon>
        <taxon>Hymenobacter</taxon>
    </lineage>
</organism>
<feature type="compositionally biased region" description="Low complexity" evidence="1">
    <location>
        <begin position="96"/>
        <end position="112"/>
    </location>
</feature>